<accession>A0A317UA48</accession>
<feature type="active site" description="Nucleophile" evidence="5">
    <location>
        <position position="387"/>
    </location>
</feature>
<feature type="binding site" evidence="6">
    <location>
        <begin position="405"/>
        <end position="407"/>
    </location>
    <ligand>
        <name>L-glutamate</name>
        <dbReference type="ChEBI" id="CHEBI:29985"/>
    </ligand>
</feature>
<keyword evidence="8" id="KW-0812">Transmembrane</keyword>
<dbReference type="Gene3D" id="1.10.246.130">
    <property type="match status" value="1"/>
</dbReference>
<evidence type="ECO:0000313" key="9">
    <source>
        <dbReference type="EMBL" id="PWY57547.1"/>
    </source>
</evidence>
<evidence type="ECO:0000256" key="5">
    <source>
        <dbReference type="PIRSR" id="PIRSR600101-1"/>
    </source>
</evidence>
<evidence type="ECO:0000313" key="12">
    <source>
        <dbReference type="Proteomes" id="UP000287374"/>
    </source>
</evidence>
<dbReference type="InterPro" id="IPR043137">
    <property type="entry name" value="GGT_ssub_C"/>
</dbReference>
<reference evidence="10 12" key="2">
    <citation type="submission" date="2018-12" db="EMBL/GenBank/DDBJ databases">
        <title>Legionella sp,whole genome shotgun sequence.</title>
        <authorList>
            <person name="Wu H."/>
        </authorList>
    </citation>
    <scope>NUCLEOTIDE SEQUENCE [LARGE SCALE GENOMIC DNA]</scope>
    <source>
        <strain evidence="12">km489</strain>
        <strain evidence="10">Km489</strain>
    </source>
</reference>
<evidence type="ECO:0000256" key="3">
    <source>
        <dbReference type="ARBA" id="ARBA00023315"/>
    </source>
</evidence>
<evidence type="ECO:0000313" key="11">
    <source>
        <dbReference type="Proteomes" id="UP000247152"/>
    </source>
</evidence>
<dbReference type="PANTHER" id="PTHR43199">
    <property type="entry name" value="GLUTATHIONE HYDROLASE"/>
    <property type="match status" value="1"/>
</dbReference>
<feature type="binding site" evidence="6">
    <location>
        <begin position="458"/>
        <end position="459"/>
    </location>
    <ligand>
        <name>L-glutamate</name>
        <dbReference type="ChEBI" id="CHEBI:29985"/>
    </ligand>
</feature>
<feature type="transmembrane region" description="Helical" evidence="8">
    <location>
        <begin position="7"/>
        <end position="27"/>
    </location>
</feature>
<proteinExistence type="inferred from homology"/>
<keyword evidence="8" id="KW-0472">Membrane</keyword>
<dbReference type="SUPFAM" id="SSF56235">
    <property type="entry name" value="N-terminal nucleophile aminohydrolases (Ntn hydrolases)"/>
    <property type="match status" value="1"/>
</dbReference>
<dbReference type="PRINTS" id="PR01210">
    <property type="entry name" value="GGTRANSPTASE"/>
</dbReference>
<dbReference type="OrthoDB" id="5297205at2"/>
<dbReference type="GO" id="GO:0036374">
    <property type="term" value="F:glutathione hydrolase activity"/>
    <property type="evidence" value="ECO:0007669"/>
    <property type="project" value="UniProtKB-UniRule"/>
</dbReference>
<gene>
    <name evidence="9" type="primary">ggt</name>
    <name evidence="9" type="ORF">DGG96_00145</name>
    <name evidence="10" type="ORF">ELY20_02245</name>
</gene>
<comment type="similarity">
    <text evidence="7">Belongs to the gamma-glutamyltransferase family.</text>
</comment>
<feature type="binding site" evidence="6">
    <location>
        <position position="107"/>
    </location>
    <ligand>
        <name>L-glutamate</name>
        <dbReference type="ChEBI" id="CHEBI:29985"/>
    </ligand>
</feature>
<evidence type="ECO:0000256" key="2">
    <source>
        <dbReference type="ARBA" id="ARBA00001089"/>
    </source>
</evidence>
<evidence type="ECO:0000256" key="8">
    <source>
        <dbReference type="SAM" id="Phobius"/>
    </source>
</evidence>
<keyword evidence="7" id="KW-0378">Hydrolase</keyword>
<dbReference type="GO" id="GO:0103068">
    <property type="term" value="F:leukotriene C4 gamma-glutamyl transferase activity"/>
    <property type="evidence" value="ECO:0007669"/>
    <property type="project" value="UniProtKB-EC"/>
</dbReference>
<keyword evidence="12" id="KW-1185">Reference proteome</keyword>
<dbReference type="EMBL" id="QHJG01000001">
    <property type="protein sequence ID" value="PWY57547.1"/>
    <property type="molecule type" value="Genomic_DNA"/>
</dbReference>
<dbReference type="PANTHER" id="PTHR43199:SF6">
    <property type="entry name" value="GLUTATHIONE HYDROLASE PROENZYME"/>
    <property type="match status" value="1"/>
</dbReference>
<dbReference type="Pfam" id="PF01019">
    <property type="entry name" value="G_glu_transpept"/>
    <property type="match status" value="1"/>
</dbReference>
<dbReference type="InterPro" id="IPR000101">
    <property type="entry name" value="GGT_peptidase"/>
</dbReference>
<comment type="PTM">
    <text evidence="7">Cleaved by autocatalysis into a large and a small subunit.</text>
</comment>
<keyword evidence="7" id="KW-0865">Zymogen</keyword>
<sequence length="587" mass="63239">MSMEHRALFKVLFLITISVNLLFYPTITSFAKSNDILPPGYAIASANPLATNAGLEILASGGNAFDAAVAVSAVLAVVEPYHSGLGGGGFWLLHQENQHKNIFIDGRETAPLAAKKDMYLAPDGSVIPGLSLNGGLAAAIPGEPAALVYIAKNYGRLPLAKTLAPAIKIAQEGFLVDKQLSSFLKNADRLEQIKKYPATAKIFLNNGRPYLIGERLIQTDLANTLKLIAEKGEQGFYSGEVAERLVKGVNAAGGIWTLEDLAKYRIKVREPLIGAYHNMLIITAPPPSAGGIALLTMLNILSHYSLSSFSTVQWVHYLVESMRLAYWQRERFLGDPDFVTIPVEKLLSAENGKQLSTLIPPHKAIASSILQGQTKNNQEKKNRITNTTHFSIIDAEGNRVSATLSINFIFGSSVVAEGTGVLLNDEMDDFSSKVGQENIFGIVGADQNAIAPGKRPLSSMTPTFLELPGRVAILGTPGGSRIPTMVLIASLVFHDAYGAISMVSAMRFHHQYLPDVIQIEPDALPPSIQEALKAMGYNLMQLGQNYGDMQAITWDKQTNILTAASDPRAIGLAASIVNTPSGYGVRF</sequence>
<organism evidence="9 11">
    <name type="scientific">Legionella qingyii</name>
    <dbReference type="NCBI Taxonomy" id="2184757"/>
    <lineage>
        <taxon>Bacteria</taxon>
        <taxon>Pseudomonadati</taxon>
        <taxon>Pseudomonadota</taxon>
        <taxon>Gammaproteobacteria</taxon>
        <taxon>Legionellales</taxon>
        <taxon>Legionellaceae</taxon>
        <taxon>Legionella</taxon>
    </lineage>
</organism>
<dbReference type="UniPathway" id="UPA00204"/>
<evidence type="ECO:0000256" key="7">
    <source>
        <dbReference type="RuleBase" id="RU368036"/>
    </source>
</evidence>
<protein>
    <recommendedName>
        <fullName evidence="7">Glutathione hydrolase proenzyme</fullName>
        <ecNumber evidence="7">2.3.2.2</ecNumber>
        <ecNumber evidence="7">3.4.19.13</ecNumber>
    </recommendedName>
    <component>
        <recommendedName>
            <fullName evidence="7">Glutathione hydrolase large chain</fullName>
        </recommendedName>
    </component>
    <component>
        <recommendedName>
            <fullName evidence="7">Glutathione hydrolase small chain</fullName>
        </recommendedName>
    </component>
</protein>
<comment type="catalytic activity">
    <reaction evidence="1 7">
        <text>an S-substituted glutathione + H2O = an S-substituted L-cysteinylglycine + L-glutamate</text>
        <dbReference type="Rhea" id="RHEA:59468"/>
        <dbReference type="ChEBI" id="CHEBI:15377"/>
        <dbReference type="ChEBI" id="CHEBI:29985"/>
        <dbReference type="ChEBI" id="CHEBI:90779"/>
        <dbReference type="ChEBI" id="CHEBI:143103"/>
        <dbReference type="EC" id="3.4.19.13"/>
    </reaction>
</comment>
<feature type="binding site" evidence="6">
    <location>
        <position position="429"/>
    </location>
    <ligand>
        <name>L-glutamate</name>
        <dbReference type="ChEBI" id="CHEBI:29985"/>
    </ligand>
</feature>
<keyword evidence="8" id="KW-1133">Transmembrane helix</keyword>
<keyword evidence="7" id="KW-0317">Glutathione biosynthesis</keyword>
<dbReference type="InterPro" id="IPR043138">
    <property type="entry name" value="GGT_lsub"/>
</dbReference>
<dbReference type="GO" id="GO:0006751">
    <property type="term" value="P:glutathione catabolic process"/>
    <property type="evidence" value="ECO:0007669"/>
    <property type="project" value="UniProtKB-UniRule"/>
</dbReference>
<feature type="binding site" evidence="6">
    <location>
        <position position="479"/>
    </location>
    <ligand>
        <name>L-glutamate</name>
        <dbReference type="ChEBI" id="CHEBI:29985"/>
    </ligand>
</feature>
<dbReference type="AlphaFoldDB" id="A0A317UA48"/>
<dbReference type="GO" id="GO:0006750">
    <property type="term" value="P:glutathione biosynthetic process"/>
    <property type="evidence" value="ECO:0007669"/>
    <property type="project" value="UniProtKB-KW"/>
</dbReference>
<keyword evidence="3 7" id="KW-0012">Acyltransferase</keyword>
<comment type="subunit">
    <text evidence="7">This enzyme consists of two polypeptide chains, which are synthesized in precursor form from a single polypeptide.</text>
</comment>
<name>A0A317UA48_9GAMM</name>
<comment type="pathway">
    <text evidence="7">Sulfur metabolism; glutathione metabolism.</text>
</comment>
<dbReference type="NCBIfam" id="TIGR00066">
    <property type="entry name" value="g_glut_trans"/>
    <property type="match status" value="1"/>
</dbReference>
<evidence type="ECO:0000256" key="1">
    <source>
        <dbReference type="ARBA" id="ARBA00001049"/>
    </source>
</evidence>
<dbReference type="InterPro" id="IPR051792">
    <property type="entry name" value="GGT_bact"/>
</dbReference>
<dbReference type="EC" id="2.3.2.2" evidence="7"/>
<dbReference type="Proteomes" id="UP000287374">
    <property type="component" value="Unassembled WGS sequence"/>
</dbReference>
<evidence type="ECO:0000256" key="6">
    <source>
        <dbReference type="PIRSR" id="PIRSR600101-2"/>
    </source>
</evidence>
<comment type="catalytic activity">
    <reaction evidence="2 7">
        <text>glutathione + H2O = L-cysteinylglycine + L-glutamate</text>
        <dbReference type="Rhea" id="RHEA:28807"/>
        <dbReference type="ChEBI" id="CHEBI:15377"/>
        <dbReference type="ChEBI" id="CHEBI:29985"/>
        <dbReference type="ChEBI" id="CHEBI:57925"/>
        <dbReference type="ChEBI" id="CHEBI:61694"/>
        <dbReference type="EC" id="3.4.19.13"/>
    </reaction>
</comment>
<dbReference type="Gene3D" id="3.60.20.40">
    <property type="match status" value="1"/>
</dbReference>
<evidence type="ECO:0000256" key="4">
    <source>
        <dbReference type="ARBA" id="ARBA00047417"/>
    </source>
</evidence>
<dbReference type="Proteomes" id="UP000247152">
    <property type="component" value="Unassembled WGS sequence"/>
</dbReference>
<dbReference type="EC" id="3.4.19.13" evidence="7"/>
<dbReference type="InterPro" id="IPR029055">
    <property type="entry name" value="Ntn_hydrolases_N"/>
</dbReference>
<reference evidence="9 11" key="1">
    <citation type="submission" date="2018-05" db="EMBL/GenBank/DDBJ databases">
        <title>Legionella qingyii sp.nov., whole genome shotgun sequence.</title>
        <authorList>
            <person name="Wu H."/>
            <person name="Zhu Q."/>
            <person name="Hu C."/>
        </authorList>
    </citation>
    <scope>NUCLEOTIDE SEQUENCE [LARGE SCALE GENOMIC DNA]</scope>
    <source>
        <strain evidence="9 11">HEB18</strain>
    </source>
</reference>
<keyword evidence="7 9" id="KW-0808">Transferase</keyword>
<comment type="caution">
    <text evidence="9">The sequence shown here is derived from an EMBL/GenBank/DDBJ whole genome shotgun (WGS) entry which is preliminary data.</text>
</comment>
<comment type="catalytic activity">
    <reaction evidence="4 7">
        <text>an N-terminal (5-L-glutamyl)-[peptide] + an alpha-amino acid = 5-L-glutamyl amino acid + an N-terminal L-alpha-aminoacyl-[peptide]</text>
        <dbReference type="Rhea" id="RHEA:23904"/>
        <dbReference type="Rhea" id="RHEA-COMP:9780"/>
        <dbReference type="Rhea" id="RHEA-COMP:9795"/>
        <dbReference type="ChEBI" id="CHEBI:77644"/>
        <dbReference type="ChEBI" id="CHEBI:78597"/>
        <dbReference type="ChEBI" id="CHEBI:78599"/>
        <dbReference type="ChEBI" id="CHEBI:78608"/>
        <dbReference type="EC" id="2.3.2.2"/>
    </reaction>
</comment>
<evidence type="ECO:0000313" key="10">
    <source>
        <dbReference type="EMBL" id="RUR25986.1"/>
    </source>
</evidence>
<dbReference type="EMBL" id="RZGX01000002">
    <property type="protein sequence ID" value="RUR25986.1"/>
    <property type="molecule type" value="Genomic_DNA"/>
</dbReference>